<dbReference type="Pfam" id="PF12697">
    <property type="entry name" value="Abhydrolase_6"/>
    <property type="match status" value="1"/>
</dbReference>
<dbReference type="GO" id="GO:0016787">
    <property type="term" value="F:hydrolase activity"/>
    <property type="evidence" value="ECO:0007669"/>
    <property type="project" value="UniProtKB-KW"/>
</dbReference>
<dbReference type="SUPFAM" id="SSF53474">
    <property type="entry name" value="alpha/beta-Hydrolases"/>
    <property type="match status" value="1"/>
</dbReference>
<dbReference type="AlphaFoldDB" id="A0A261RIG7"/>
<evidence type="ECO:0000313" key="3">
    <source>
        <dbReference type="EMBL" id="OZI24420.1"/>
    </source>
</evidence>
<dbReference type="Proteomes" id="UP000216947">
    <property type="component" value="Unassembled WGS sequence"/>
</dbReference>
<comment type="caution">
    <text evidence="3">The sequence shown here is derived from an EMBL/GenBank/DDBJ whole genome shotgun (WGS) entry which is preliminary data.</text>
</comment>
<accession>A0A261RIG7</accession>
<reference evidence="4" key="1">
    <citation type="submission" date="2017-05" db="EMBL/GenBank/DDBJ databases">
        <title>Complete and WGS of Bordetella genogroups.</title>
        <authorList>
            <person name="Spilker T."/>
            <person name="Lipuma J."/>
        </authorList>
    </citation>
    <scope>NUCLEOTIDE SEQUENCE [LARGE SCALE GENOMIC DNA]</scope>
    <source>
        <strain evidence="4">AU18089</strain>
    </source>
</reference>
<evidence type="ECO:0000259" key="2">
    <source>
        <dbReference type="Pfam" id="PF12697"/>
    </source>
</evidence>
<organism evidence="3 4">
    <name type="scientific">Bordetella genomosp. 7</name>
    <dbReference type="NCBI Taxonomy" id="1416805"/>
    <lineage>
        <taxon>Bacteria</taxon>
        <taxon>Pseudomonadati</taxon>
        <taxon>Pseudomonadota</taxon>
        <taxon>Betaproteobacteria</taxon>
        <taxon>Burkholderiales</taxon>
        <taxon>Alcaligenaceae</taxon>
        <taxon>Bordetella</taxon>
    </lineage>
</organism>
<protein>
    <recommendedName>
        <fullName evidence="2">AB hydrolase-1 domain-containing protein</fullName>
    </recommendedName>
</protein>
<dbReference type="GO" id="GO:0016020">
    <property type="term" value="C:membrane"/>
    <property type="evidence" value="ECO:0007669"/>
    <property type="project" value="TreeGrafter"/>
</dbReference>
<dbReference type="InterPro" id="IPR029058">
    <property type="entry name" value="AB_hydrolase_fold"/>
</dbReference>
<name>A0A261RIG7_9BORD</name>
<dbReference type="Gene3D" id="3.40.50.1820">
    <property type="entry name" value="alpha/beta hydrolase"/>
    <property type="match status" value="1"/>
</dbReference>
<dbReference type="RefSeq" id="WP_094795943.1">
    <property type="nucleotide sequence ID" value="NZ_NEVK01000003.1"/>
</dbReference>
<dbReference type="InterPro" id="IPR000639">
    <property type="entry name" value="Epox_hydrolase-like"/>
</dbReference>
<feature type="domain" description="AB hydrolase-1" evidence="2">
    <location>
        <begin position="27"/>
        <end position="259"/>
    </location>
</feature>
<gene>
    <name evidence="3" type="ORF">CAL19_02560</name>
</gene>
<dbReference type="PRINTS" id="PR00111">
    <property type="entry name" value="ABHYDROLASE"/>
</dbReference>
<keyword evidence="1" id="KW-0378">Hydrolase</keyword>
<proteinExistence type="predicted"/>
<dbReference type="PANTHER" id="PTHR43798">
    <property type="entry name" value="MONOACYLGLYCEROL LIPASE"/>
    <property type="match status" value="1"/>
</dbReference>
<sequence length="273" mass="29221">MRISTRHDVVTSHGRIATEVQGSGFPIVFIHGNSACRRVFQNQFSSGLLDGYKLVAPDLPGHGESENAHDPGRSYILPGLAGMMLELLDQLNIKRAVVVGASLGGHVAIEMLARSAVPGGLFLMGSPPVGLDIAQGFNGKPLNGLASKGELTPQEAAYFASAVFGPCVEPFMRQAIERTDAVFRPTLFGEAGRAAGVNQRETVAAAAVPTAIVNGADDRIINVDYVDSVPYARLWRGECLRIADASHSAFWETPDVINRLLREFTQDVIEGRA</sequence>
<evidence type="ECO:0000256" key="1">
    <source>
        <dbReference type="ARBA" id="ARBA00022801"/>
    </source>
</evidence>
<dbReference type="InterPro" id="IPR000073">
    <property type="entry name" value="AB_hydrolase_1"/>
</dbReference>
<dbReference type="PANTHER" id="PTHR43798:SF31">
    <property type="entry name" value="AB HYDROLASE SUPERFAMILY PROTEIN YCLE"/>
    <property type="match status" value="1"/>
</dbReference>
<dbReference type="PRINTS" id="PR00412">
    <property type="entry name" value="EPOXHYDRLASE"/>
</dbReference>
<keyword evidence="4" id="KW-1185">Reference proteome</keyword>
<dbReference type="InterPro" id="IPR050266">
    <property type="entry name" value="AB_hydrolase_sf"/>
</dbReference>
<dbReference type="EMBL" id="NEVK01000003">
    <property type="protein sequence ID" value="OZI24420.1"/>
    <property type="molecule type" value="Genomic_DNA"/>
</dbReference>
<evidence type="ECO:0000313" key="4">
    <source>
        <dbReference type="Proteomes" id="UP000216947"/>
    </source>
</evidence>